<keyword evidence="2 4" id="KW-0479">Metal-binding</keyword>
<dbReference type="Gene3D" id="1.10.760.10">
    <property type="entry name" value="Cytochrome c-like domain"/>
    <property type="match status" value="1"/>
</dbReference>
<dbReference type="EMBL" id="CP001804">
    <property type="protein sequence ID" value="ACY14188.1"/>
    <property type="molecule type" value="Genomic_DNA"/>
</dbReference>
<dbReference type="PROSITE" id="PS51007">
    <property type="entry name" value="CYTC"/>
    <property type="match status" value="1"/>
</dbReference>
<feature type="signal peptide" evidence="5">
    <location>
        <begin position="1"/>
        <end position="29"/>
    </location>
</feature>
<keyword evidence="8" id="KW-1185">Reference proteome</keyword>
<dbReference type="STRING" id="502025.Hoch_1638"/>
<dbReference type="OrthoDB" id="9779283at2"/>
<dbReference type="InterPro" id="IPR036909">
    <property type="entry name" value="Cyt_c-like_dom_sf"/>
</dbReference>
<evidence type="ECO:0000259" key="6">
    <source>
        <dbReference type="PROSITE" id="PS51007"/>
    </source>
</evidence>
<protein>
    <recommendedName>
        <fullName evidence="6">Cytochrome c domain-containing protein</fullName>
    </recommendedName>
</protein>
<keyword evidence="3 4" id="KW-0408">Iron</keyword>
<evidence type="ECO:0000256" key="4">
    <source>
        <dbReference type="PROSITE-ProRule" id="PRU00433"/>
    </source>
</evidence>
<evidence type="ECO:0000313" key="7">
    <source>
        <dbReference type="EMBL" id="ACY14188.1"/>
    </source>
</evidence>
<dbReference type="HOGENOM" id="CLU_1060761_0_0_7"/>
<organism evidence="7 8">
    <name type="scientific">Haliangium ochraceum (strain DSM 14365 / JCM 11303 / SMP-2)</name>
    <dbReference type="NCBI Taxonomy" id="502025"/>
    <lineage>
        <taxon>Bacteria</taxon>
        <taxon>Pseudomonadati</taxon>
        <taxon>Myxococcota</taxon>
        <taxon>Polyangia</taxon>
        <taxon>Haliangiales</taxon>
        <taxon>Kofleriaceae</taxon>
        <taxon>Haliangium</taxon>
    </lineage>
</organism>
<dbReference type="GO" id="GO:0009055">
    <property type="term" value="F:electron transfer activity"/>
    <property type="evidence" value="ECO:0007669"/>
    <property type="project" value="InterPro"/>
</dbReference>
<keyword evidence="5" id="KW-0732">Signal</keyword>
<evidence type="ECO:0000256" key="2">
    <source>
        <dbReference type="ARBA" id="ARBA00022723"/>
    </source>
</evidence>
<name>D0LWU1_HALO1</name>
<proteinExistence type="predicted"/>
<dbReference type="eggNOG" id="COG2010">
    <property type="taxonomic scope" value="Bacteria"/>
</dbReference>
<dbReference type="AlphaFoldDB" id="D0LWU1"/>
<dbReference type="PROSITE" id="PS51257">
    <property type="entry name" value="PROKAR_LIPOPROTEIN"/>
    <property type="match status" value="1"/>
</dbReference>
<gene>
    <name evidence="7" type="ordered locus">Hoch_1638</name>
</gene>
<dbReference type="InterPro" id="IPR009056">
    <property type="entry name" value="Cyt_c-like_dom"/>
</dbReference>
<dbReference type="SUPFAM" id="SSF46626">
    <property type="entry name" value="Cytochrome c"/>
    <property type="match status" value="1"/>
</dbReference>
<evidence type="ECO:0000313" key="8">
    <source>
        <dbReference type="Proteomes" id="UP000001880"/>
    </source>
</evidence>
<dbReference type="Proteomes" id="UP000001880">
    <property type="component" value="Chromosome"/>
</dbReference>
<keyword evidence="1 4" id="KW-0349">Heme</keyword>
<accession>D0LWU1</accession>
<feature type="domain" description="Cytochrome c" evidence="6">
    <location>
        <begin position="51"/>
        <end position="136"/>
    </location>
</feature>
<evidence type="ECO:0000256" key="1">
    <source>
        <dbReference type="ARBA" id="ARBA00022617"/>
    </source>
</evidence>
<dbReference type="KEGG" id="hoh:Hoch_1638"/>
<sequence>MTIDFRTHVQKPALLTVLLAAAGCGGASSNTPAPVHVTPGERTQILAEEQAAYERAKPVFETYCVDCHGADGDAEARRHFAMDGYPFGGHHAHEIAHEIREVLGADGDEPSMPPDNPGVVSGEELAAVLAWADAFERAEPVRAAGASDESADAHDGAHSGPVSRSFAIAPGEFVELNLRLEPGANVAVDYSADTALAWNVHSHDAGRTTNHREGRDAGGSVAFAAEAGGMYSYMWTNESESEATLEVKTTLGDGVSVHSWHP</sequence>
<reference evidence="7 8" key="1">
    <citation type="journal article" date="2010" name="Stand. Genomic Sci.">
        <title>Complete genome sequence of Haliangium ochraceum type strain (SMP-2).</title>
        <authorList>
            <consortium name="US DOE Joint Genome Institute (JGI-PGF)"/>
            <person name="Ivanova N."/>
            <person name="Daum C."/>
            <person name="Lang E."/>
            <person name="Abt B."/>
            <person name="Kopitz M."/>
            <person name="Saunders E."/>
            <person name="Lapidus A."/>
            <person name="Lucas S."/>
            <person name="Glavina Del Rio T."/>
            <person name="Nolan M."/>
            <person name="Tice H."/>
            <person name="Copeland A."/>
            <person name="Cheng J.F."/>
            <person name="Chen F."/>
            <person name="Bruce D."/>
            <person name="Goodwin L."/>
            <person name="Pitluck S."/>
            <person name="Mavromatis K."/>
            <person name="Pati A."/>
            <person name="Mikhailova N."/>
            <person name="Chen A."/>
            <person name="Palaniappan K."/>
            <person name="Land M."/>
            <person name="Hauser L."/>
            <person name="Chang Y.J."/>
            <person name="Jeffries C.D."/>
            <person name="Detter J.C."/>
            <person name="Brettin T."/>
            <person name="Rohde M."/>
            <person name="Goker M."/>
            <person name="Bristow J."/>
            <person name="Markowitz V."/>
            <person name="Eisen J.A."/>
            <person name="Hugenholtz P."/>
            <person name="Kyrpides N.C."/>
            <person name="Klenk H.P."/>
        </authorList>
    </citation>
    <scope>NUCLEOTIDE SEQUENCE [LARGE SCALE GENOMIC DNA]</scope>
    <source>
        <strain evidence="8">DSM 14365 / CIP 107738 / JCM 11303 / AJ 13395 / SMP-2</strain>
    </source>
</reference>
<dbReference type="RefSeq" id="WP_012826796.1">
    <property type="nucleotide sequence ID" value="NC_013440.1"/>
</dbReference>
<dbReference type="GO" id="GO:0046872">
    <property type="term" value="F:metal ion binding"/>
    <property type="evidence" value="ECO:0007669"/>
    <property type="project" value="UniProtKB-KW"/>
</dbReference>
<feature type="chain" id="PRO_5003010549" description="Cytochrome c domain-containing protein" evidence="5">
    <location>
        <begin position="30"/>
        <end position="262"/>
    </location>
</feature>
<evidence type="ECO:0000256" key="3">
    <source>
        <dbReference type="ARBA" id="ARBA00023004"/>
    </source>
</evidence>
<evidence type="ECO:0000256" key="5">
    <source>
        <dbReference type="SAM" id="SignalP"/>
    </source>
</evidence>
<dbReference type="GO" id="GO:0020037">
    <property type="term" value="F:heme binding"/>
    <property type="evidence" value="ECO:0007669"/>
    <property type="project" value="InterPro"/>
</dbReference>